<reference evidence="1 2" key="1">
    <citation type="submission" date="2020-08" db="EMBL/GenBank/DDBJ databases">
        <title>The Agave Microbiome: Exploring the role of microbial communities in plant adaptations to desert environments.</title>
        <authorList>
            <person name="Partida-Martinez L.P."/>
        </authorList>
    </citation>
    <scope>NUCLEOTIDE SEQUENCE [LARGE SCALE GENOMIC DNA]</scope>
    <source>
        <strain evidence="1 2">AS2.3</strain>
    </source>
</reference>
<gene>
    <name evidence="1" type="ORF">HD841_001128</name>
</gene>
<name>A0A7Y9K1Y0_9SPHN</name>
<dbReference type="InterPro" id="IPR043746">
    <property type="entry name" value="DUF5691"/>
</dbReference>
<protein>
    <submittedName>
        <fullName evidence="1">Uncharacterized protein</fullName>
    </submittedName>
</protein>
<proteinExistence type="predicted"/>
<keyword evidence="2" id="KW-1185">Reference proteome</keyword>
<dbReference type="AlphaFoldDB" id="A0A7Y9K1Y0"/>
<dbReference type="EMBL" id="JACCBY010000001">
    <property type="protein sequence ID" value="NYD89359.1"/>
    <property type="molecule type" value="Genomic_DNA"/>
</dbReference>
<accession>A0A7Y9K1Y0</accession>
<dbReference type="Proteomes" id="UP000517753">
    <property type="component" value="Unassembled WGS sequence"/>
</dbReference>
<dbReference type="RefSeq" id="WP_179507811.1">
    <property type="nucleotide sequence ID" value="NZ_JACCBY010000001.1"/>
</dbReference>
<sequence>MAEAIFDALGPVLTRWTMGGSATAHAPAAWRDTLGTDAREAELRLLALSGHLLGTLAITQPVGEVRPRDDIPALAQPPLPDRLRPRVRRLLQQMRDAQTRRHLLDFIDARGWTLHPGDWMPRPDEEVPAVYAAWQDWAAASGASSAAPEALSAENWTDFAPAARHVAFAALRQQDPAQASLLLAERIADEPADRRVRLLDMLAMGLCDADRPLLERLTGDRAPRVKALAAALLARLGHPGGSDAESTELAAFFTVETRGLLRRTRAIVAKTMKTAAQRHRRDTLIQTLSFDGFAQALGLSSTELVAAWPWGRDLPGDQQLAAMAARSASDAIVEAIANLSDAGNAMDPHALAELLPRLSPSRRRQIATRLLGVPDASFAMVLTIAGGDGGIDDAIRTPAGKALLDALSSENARSVDQADALLALGLIASGSAARQALDQLAAAGLIASDPRLDMLRLNAALDNRRPTE</sequence>
<evidence type="ECO:0000313" key="1">
    <source>
        <dbReference type="EMBL" id="NYD89359.1"/>
    </source>
</evidence>
<evidence type="ECO:0000313" key="2">
    <source>
        <dbReference type="Proteomes" id="UP000517753"/>
    </source>
</evidence>
<organism evidence="1 2">
    <name type="scientific">Sphingomonas melonis</name>
    <dbReference type="NCBI Taxonomy" id="152682"/>
    <lineage>
        <taxon>Bacteria</taxon>
        <taxon>Pseudomonadati</taxon>
        <taxon>Pseudomonadota</taxon>
        <taxon>Alphaproteobacteria</taxon>
        <taxon>Sphingomonadales</taxon>
        <taxon>Sphingomonadaceae</taxon>
        <taxon>Sphingomonas</taxon>
    </lineage>
</organism>
<dbReference type="Pfam" id="PF18944">
    <property type="entry name" value="DUF5691"/>
    <property type="match status" value="1"/>
</dbReference>
<comment type="caution">
    <text evidence="1">The sequence shown here is derived from an EMBL/GenBank/DDBJ whole genome shotgun (WGS) entry which is preliminary data.</text>
</comment>